<dbReference type="InterPro" id="IPR039554">
    <property type="entry name" value="HigA2-like_HTH"/>
</dbReference>
<dbReference type="SUPFAM" id="SSF47413">
    <property type="entry name" value="lambda repressor-like DNA-binding domains"/>
    <property type="match status" value="1"/>
</dbReference>
<dbReference type="Gene3D" id="1.10.260.40">
    <property type="entry name" value="lambda repressor-like DNA-binding domains"/>
    <property type="match status" value="1"/>
</dbReference>
<protein>
    <submittedName>
        <fullName evidence="2">Xre family transcriptional regulator</fullName>
    </submittedName>
</protein>
<dbReference type="AlphaFoldDB" id="A0A366H9M1"/>
<feature type="domain" description="HTH cro/C1-type" evidence="1">
    <location>
        <begin position="40"/>
        <end position="95"/>
    </location>
</feature>
<dbReference type="InterPro" id="IPR001387">
    <property type="entry name" value="Cro/C1-type_HTH"/>
</dbReference>
<dbReference type="Proteomes" id="UP000253628">
    <property type="component" value="Unassembled WGS sequence"/>
</dbReference>
<dbReference type="PROSITE" id="PS50943">
    <property type="entry name" value="HTH_CROC1"/>
    <property type="match status" value="1"/>
</dbReference>
<evidence type="ECO:0000313" key="3">
    <source>
        <dbReference type="Proteomes" id="UP000253628"/>
    </source>
</evidence>
<proteinExistence type="predicted"/>
<dbReference type="OrthoDB" id="129377at2"/>
<dbReference type="GO" id="GO:0003677">
    <property type="term" value="F:DNA binding"/>
    <property type="evidence" value="ECO:0007669"/>
    <property type="project" value="InterPro"/>
</dbReference>
<dbReference type="RefSeq" id="WP_113934031.1">
    <property type="nucleotide sequence ID" value="NZ_JACCEU010000009.1"/>
</dbReference>
<dbReference type="EMBL" id="QNRQ01000008">
    <property type="protein sequence ID" value="RBP37826.1"/>
    <property type="molecule type" value="Genomic_DNA"/>
</dbReference>
<organism evidence="2 3">
    <name type="scientific">Eoetvoesiella caeni</name>
    <dbReference type="NCBI Taxonomy" id="645616"/>
    <lineage>
        <taxon>Bacteria</taxon>
        <taxon>Pseudomonadati</taxon>
        <taxon>Pseudomonadota</taxon>
        <taxon>Betaproteobacteria</taxon>
        <taxon>Burkholderiales</taxon>
        <taxon>Alcaligenaceae</taxon>
        <taxon>Eoetvoesiella</taxon>
    </lineage>
</organism>
<dbReference type="InterPro" id="IPR010982">
    <property type="entry name" value="Lambda_DNA-bd_dom_sf"/>
</dbReference>
<keyword evidence="3" id="KW-1185">Reference proteome</keyword>
<gene>
    <name evidence="2" type="ORF">DFR37_1081</name>
</gene>
<reference evidence="2 3" key="1">
    <citation type="submission" date="2018-06" db="EMBL/GenBank/DDBJ databases">
        <title>Genomic Encyclopedia of Type Strains, Phase IV (KMG-IV): sequencing the most valuable type-strain genomes for metagenomic binning, comparative biology and taxonomic classification.</title>
        <authorList>
            <person name="Goeker M."/>
        </authorList>
    </citation>
    <scope>NUCLEOTIDE SEQUENCE [LARGE SCALE GENOMIC DNA]</scope>
    <source>
        <strain evidence="2 3">DSM 25520</strain>
    </source>
</reference>
<dbReference type="Pfam" id="PF13744">
    <property type="entry name" value="HTH_37"/>
    <property type="match status" value="1"/>
</dbReference>
<dbReference type="CDD" id="cd00093">
    <property type="entry name" value="HTH_XRE"/>
    <property type="match status" value="1"/>
</dbReference>
<sequence>MSKRIVEGIEVEASSGNVFADLGLPDADKLQIKSGLTVEIAKAIRERGLTQAEAAKRMGLTQPKVSSLLRGEFSNFSERKLMDCLNRLGYDIEIRVRETAEPIGHLVLTHA</sequence>
<accession>A0A366H9M1</accession>
<evidence type="ECO:0000313" key="2">
    <source>
        <dbReference type="EMBL" id="RBP37826.1"/>
    </source>
</evidence>
<evidence type="ECO:0000259" key="1">
    <source>
        <dbReference type="PROSITE" id="PS50943"/>
    </source>
</evidence>
<name>A0A366H9M1_9BURK</name>
<comment type="caution">
    <text evidence="2">The sequence shown here is derived from an EMBL/GenBank/DDBJ whole genome shotgun (WGS) entry which is preliminary data.</text>
</comment>
<dbReference type="SMART" id="SM00530">
    <property type="entry name" value="HTH_XRE"/>
    <property type="match status" value="1"/>
</dbReference>